<evidence type="ECO:0000259" key="2">
    <source>
        <dbReference type="PROSITE" id="PS50086"/>
    </source>
</evidence>
<dbReference type="InterPro" id="IPR045913">
    <property type="entry name" value="TBC20/Gyp8-like"/>
</dbReference>
<dbReference type="PROSITE" id="PS50086">
    <property type="entry name" value="TBC_RABGAP"/>
    <property type="match status" value="1"/>
</dbReference>
<dbReference type="Pfam" id="PF00566">
    <property type="entry name" value="RabGAP-TBC"/>
    <property type="match status" value="1"/>
</dbReference>
<dbReference type="STRING" id="4829.A0A168QGT4"/>
<gene>
    <name evidence="3" type="primary">ABSGL_10534.1 scaffold 12026</name>
</gene>
<evidence type="ECO:0000256" key="1">
    <source>
        <dbReference type="ARBA" id="ARBA00022468"/>
    </source>
</evidence>
<evidence type="ECO:0000313" key="3">
    <source>
        <dbReference type="EMBL" id="SAM04668.1"/>
    </source>
</evidence>
<feature type="domain" description="Rab-GAP TBC" evidence="2">
    <location>
        <begin position="1"/>
        <end position="69"/>
    </location>
</feature>
<dbReference type="PANTHER" id="PTHR20913">
    <property type="entry name" value="TBC1 DOMAIN FAMILY MEMBER 20/GTPASE"/>
    <property type="match status" value="1"/>
</dbReference>
<dbReference type="InterPro" id="IPR035969">
    <property type="entry name" value="Rab-GAP_TBC_sf"/>
</dbReference>
<dbReference type="Gene3D" id="1.10.472.80">
    <property type="entry name" value="Ypt/Rab-GAP domain of gyp1p, domain 3"/>
    <property type="match status" value="1"/>
</dbReference>
<protein>
    <recommendedName>
        <fullName evidence="2">Rab-GAP TBC domain-containing protein</fullName>
    </recommendedName>
</protein>
<dbReference type="SUPFAM" id="SSF47923">
    <property type="entry name" value="Ypt/Rab-GAP domain of gyp1p"/>
    <property type="match status" value="1"/>
</dbReference>
<dbReference type="Proteomes" id="UP000078561">
    <property type="component" value="Unassembled WGS sequence"/>
</dbReference>
<dbReference type="OrthoDB" id="206700at2759"/>
<dbReference type="InParanoid" id="A0A168QGT4"/>
<name>A0A168QGT4_ABSGL</name>
<evidence type="ECO:0000313" key="4">
    <source>
        <dbReference type="Proteomes" id="UP000078561"/>
    </source>
</evidence>
<dbReference type="EMBL" id="LT554414">
    <property type="protein sequence ID" value="SAM04668.1"/>
    <property type="molecule type" value="Genomic_DNA"/>
</dbReference>
<dbReference type="InterPro" id="IPR000195">
    <property type="entry name" value="Rab-GAP-TBC_dom"/>
</dbReference>
<dbReference type="PANTHER" id="PTHR20913:SF7">
    <property type="entry name" value="RE60063P"/>
    <property type="match status" value="1"/>
</dbReference>
<dbReference type="GO" id="GO:0005789">
    <property type="term" value="C:endoplasmic reticulum membrane"/>
    <property type="evidence" value="ECO:0007669"/>
    <property type="project" value="TreeGrafter"/>
</dbReference>
<keyword evidence="4" id="KW-1185">Reference proteome</keyword>
<accession>A0A168QGT4</accession>
<sequence length="200" mass="23711">MLDSFDPISKQLRLMMSIIEYEDLELMTFMERYNVMPFYALSWVLTWFSHDLTDLRKITRLFDLFIASSVMMPLYVASAMTLLRKDELFRTDPEYLHSQMTHIPPDMDLERTIELATRLETKYSSLHLQKRSGIWLHDESTINTWYEDWGIIGNTAPNRLKADQYLANDVPIEEWEDELLNEWLSKRKYSVDDGPEGLVT</sequence>
<organism evidence="3">
    <name type="scientific">Absidia glauca</name>
    <name type="common">Pin mould</name>
    <dbReference type="NCBI Taxonomy" id="4829"/>
    <lineage>
        <taxon>Eukaryota</taxon>
        <taxon>Fungi</taxon>
        <taxon>Fungi incertae sedis</taxon>
        <taxon>Mucoromycota</taxon>
        <taxon>Mucoromycotina</taxon>
        <taxon>Mucoromycetes</taxon>
        <taxon>Mucorales</taxon>
        <taxon>Cunninghamellaceae</taxon>
        <taxon>Absidia</taxon>
    </lineage>
</organism>
<reference evidence="3" key="1">
    <citation type="submission" date="2016-04" db="EMBL/GenBank/DDBJ databases">
        <authorList>
            <person name="Evans L.H."/>
            <person name="Alamgir A."/>
            <person name="Owens N."/>
            <person name="Weber N.D."/>
            <person name="Virtaneva K."/>
            <person name="Barbian K."/>
            <person name="Babar A."/>
            <person name="Rosenke K."/>
        </authorList>
    </citation>
    <scope>NUCLEOTIDE SEQUENCE [LARGE SCALE GENOMIC DNA]</scope>
    <source>
        <strain evidence="3">CBS 101.48</strain>
    </source>
</reference>
<proteinExistence type="predicted"/>
<dbReference type="GO" id="GO:0005096">
    <property type="term" value="F:GTPase activator activity"/>
    <property type="evidence" value="ECO:0007669"/>
    <property type="project" value="UniProtKB-KW"/>
</dbReference>
<dbReference type="FunCoup" id="A0A168QGT4">
    <property type="interactions" value="383"/>
</dbReference>
<keyword evidence="1" id="KW-0343">GTPase activation</keyword>
<dbReference type="GO" id="GO:0006888">
    <property type="term" value="P:endoplasmic reticulum to Golgi vesicle-mediated transport"/>
    <property type="evidence" value="ECO:0007669"/>
    <property type="project" value="TreeGrafter"/>
</dbReference>
<dbReference type="AlphaFoldDB" id="A0A168QGT4"/>